<comment type="caution">
    <text evidence="1">The sequence shown here is derived from an EMBL/GenBank/DDBJ whole genome shotgun (WGS) entry which is preliminary data.</text>
</comment>
<reference evidence="1 2" key="1">
    <citation type="journal article" date="2021" name="Int. J. Syst. Evol. Microbiol.">
        <title>Pseudomonas piscium sp. nov., Pseudomonas pisciculturae sp. nov., Pseudomonas mucoides sp. nov. and Pseudomonas neuropathica sp. nov. isolated from rainbow trout.</title>
        <authorList>
            <person name="Duman M."/>
            <person name="Mulet M."/>
            <person name="Altun S."/>
            <person name="Saticioglu I.B."/>
            <person name="Gomila M."/>
            <person name="Lalucat J."/>
            <person name="Garcia-Valdes E."/>
        </authorList>
    </citation>
    <scope>NUCLEOTIDE SEQUENCE [LARGE SCALE GENOMIC DNA]</scope>
    <source>
        <strain evidence="1 2">LMG 28632</strain>
    </source>
</reference>
<organism evidence="1 2">
    <name type="scientific">Pseudomonas gregormendelii</name>
    <dbReference type="NCBI Taxonomy" id="1628277"/>
    <lineage>
        <taxon>Bacteria</taxon>
        <taxon>Pseudomonadati</taxon>
        <taxon>Pseudomonadota</taxon>
        <taxon>Gammaproteobacteria</taxon>
        <taxon>Pseudomonadales</taxon>
        <taxon>Pseudomonadaceae</taxon>
        <taxon>Pseudomonas</taxon>
    </lineage>
</organism>
<dbReference type="RefSeq" id="WP_205894276.1">
    <property type="nucleotide sequence ID" value="NZ_JADEVO010000077.1"/>
</dbReference>
<dbReference type="Proteomes" id="UP000772591">
    <property type="component" value="Unassembled WGS sequence"/>
</dbReference>
<gene>
    <name evidence="1" type="ORF">IMW75_26425</name>
</gene>
<protein>
    <submittedName>
        <fullName evidence="1">Uncharacterized protein</fullName>
    </submittedName>
</protein>
<keyword evidence="2" id="KW-1185">Reference proteome</keyword>
<sequence length="98" mass="10658">MKDRKIIKAGKELPLEETVEALVDTFVTSGALSAFPITGSAIGIFKAIRSYKAEKLETKLKGAVAGAECNTVIESKWEYRAASQWPFASPHSSLRSDI</sequence>
<name>A0ABS3ANN0_9PSED</name>
<accession>A0ABS3ANN0</accession>
<proteinExistence type="predicted"/>
<evidence type="ECO:0000313" key="1">
    <source>
        <dbReference type="EMBL" id="MBN3968787.1"/>
    </source>
</evidence>
<dbReference type="EMBL" id="JADEVO010000077">
    <property type="protein sequence ID" value="MBN3968787.1"/>
    <property type="molecule type" value="Genomic_DNA"/>
</dbReference>
<evidence type="ECO:0000313" key="2">
    <source>
        <dbReference type="Proteomes" id="UP000772591"/>
    </source>
</evidence>